<proteinExistence type="predicted"/>
<evidence type="ECO:0000313" key="4">
    <source>
        <dbReference type="Proteomes" id="UP000192478"/>
    </source>
</evidence>
<organism evidence="2 4">
    <name type="scientific">Clostridium formicaceticum</name>
    <dbReference type="NCBI Taxonomy" id="1497"/>
    <lineage>
        <taxon>Bacteria</taxon>
        <taxon>Bacillati</taxon>
        <taxon>Bacillota</taxon>
        <taxon>Clostridia</taxon>
        <taxon>Eubacteriales</taxon>
        <taxon>Clostridiaceae</taxon>
        <taxon>Clostridium</taxon>
    </lineage>
</organism>
<reference evidence="1 3" key="1">
    <citation type="submission" date="2016-10" db="EMBL/GenBank/DDBJ databases">
        <title>Complete Genome Sequence of Acetogen Clostridium formicoaceticum ATCC 27076.</title>
        <authorList>
            <person name="Bao T."/>
            <person name="Cheng C."/>
            <person name="Zhao J."/>
            <person name="Yang S.-T."/>
            <person name="Wang J."/>
            <person name="Wang M."/>
        </authorList>
    </citation>
    <scope>NUCLEOTIDE SEQUENCE [LARGE SCALE GENOMIC DNA]</scope>
    <source>
        <strain evidence="1 3">ATCC 27076</strain>
    </source>
</reference>
<evidence type="ECO:0008006" key="5">
    <source>
        <dbReference type="Google" id="ProtNLM"/>
    </source>
</evidence>
<evidence type="ECO:0000313" key="2">
    <source>
        <dbReference type="EMBL" id="ARE88290.1"/>
    </source>
</evidence>
<accession>A0AAC9WI08</accession>
<dbReference type="RefSeq" id="WP_070971681.1">
    <property type="nucleotide sequence ID" value="NZ_CP017603.1"/>
</dbReference>
<sequence length="117" mass="13335">MKALILNGVLKEDRSMIKVNELTEEILAEKGYEVESILLHQKKIGECMGCFGCWVKTPGICVIDDYGRKYSFRASGGRSLLARLTGAQIWNKLDILRMKLSKNKRLNKEMIKNDTAR</sequence>
<dbReference type="SUPFAM" id="SSF52218">
    <property type="entry name" value="Flavoproteins"/>
    <property type="match status" value="1"/>
</dbReference>
<reference evidence="2 4" key="2">
    <citation type="submission" date="2017-03" db="EMBL/GenBank/DDBJ databases">
        <title>Complete sequence of Clostridium formicaceticum DSM 92.</title>
        <authorList>
            <person name="Poehlein A."/>
            <person name="Karl M."/>
            <person name="Bengelsdorf F.R."/>
            <person name="Duerre P."/>
            <person name="Daniel R."/>
        </authorList>
    </citation>
    <scope>NUCLEOTIDE SEQUENCE [LARGE SCALE GENOMIC DNA]</scope>
    <source>
        <strain evidence="2 4">DSM 92</strain>
    </source>
</reference>
<dbReference type="KEGG" id="cfm:BJL90_18660"/>
<gene>
    <name evidence="1" type="ORF">BJL90_18660</name>
    <name evidence="2" type="ORF">CLFO_26910</name>
</gene>
<dbReference type="Gene3D" id="3.40.50.360">
    <property type="match status" value="1"/>
</dbReference>
<dbReference type="InterPro" id="IPR029039">
    <property type="entry name" value="Flavoprotein-like_sf"/>
</dbReference>
<dbReference type="AlphaFoldDB" id="A0AAC9WI08"/>
<evidence type="ECO:0000313" key="3">
    <source>
        <dbReference type="Proteomes" id="UP000177894"/>
    </source>
</evidence>
<dbReference type="EMBL" id="CP020559">
    <property type="protein sequence ID" value="ARE88290.1"/>
    <property type="molecule type" value="Genomic_DNA"/>
</dbReference>
<dbReference type="EMBL" id="CP017603">
    <property type="protein sequence ID" value="AOY77702.1"/>
    <property type="molecule type" value="Genomic_DNA"/>
</dbReference>
<keyword evidence="3" id="KW-1185">Reference proteome</keyword>
<name>A0AAC9WI08_9CLOT</name>
<dbReference type="Proteomes" id="UP000192478">
    <property type="component" value="Chromosome"/>
</dbReference>
<dbReference type="Proteomes" id="UP000177894">
    <property type="component" value="Chromosome"/>
</dbReference>
<evidence type="ECO:0000313" key="1">
    <source>
        <dbReference type="EMBL" id="AOY77702.1"/>
    </source>
</evidence>
<protein>
    <recommendedName>
        <fullName evidence="5">NADPH-dependent FMN reductase-like domain-containing protein</fullName>
    </recommendedName>
</protein>